<organism evidence="3 4">
    <name type="scientific">Neomesorhizobium albiziae</name>
    <dbReference type="NCBI Taxonomy" id="335020"/>
    <lineage>
        <taxon>Bacteria</taxon>
        <taxon>Pseudomonadati</taxon>
        <taxon>Pseudomonadota</taxon>
        <taxon>Alphaproteobacteria</taxon>
        <taxon>Hyphomicrobiales</taxon>
        <taxon>Phyllobacteriaceae</taxon>
        <taxon>Neomesorhizobium</taxon>
    </lineage>
</organism>
<sequence length="158" mass="17271">MLLLPFLLLLFAILETCISFAAGQVMANAVDDVSRQIRTGQIKADGLNATNLRNLICGKLEMMVASGCPGLAIDLRTEDTFSKLAAIPMPITGTGDQRTINPGMTQVQKPKSLEKSMLRVLYPWPIMTNMMQKSLSTLADGKILLLATATWQNEPFDD</sequence>
<feature type="domain" description="TadE-like" evidence="2">
    <location>
        <begin position="2"/>
        <end position="35"/>
    </location>
</feature>
<protein>
    <submittedName>
        <fullName evidence="3">Flp pilus assembly protein TadG</fullName>
    </submittedName>
</protein>
<keyword evidence="4" id="KW-1185">Reference proteome</keyword>
<keyword evidence="1" id="KW-0732">Signal</keyword>
<dbReference type="Pfam" id="PF07811">
    <property type="entry name" value="TadE"/>
    <property type="match status" value="1"/>
</dbReference>
<reference evidence="3 4" key="1">
    <citation type="submission" date="2016-10" db="EMBL/GenBank/DDBJ databases">
        <authorList>
            <person name="Varghese N."/>
            <person name="Submissions S."/>
        </authorList>
    </citation>
    <scope>NUCLEOTIDE SEQUENCE [LARGE SCALE GENOMIC DNA]</scope>
    <source>
        <strain evidence="3 4">DSM 21822</strain>
    </source>
</reference>
<dbReference type="Proteomes" id="UP000323300">
    <property type="component" value="Unassembled WGS sequence"/>
</dbReference>
<feature type="chain" id="PRO_5009302316" evidence="1">
    <location>
        <begin position="22"/>
        <end position="158"/>
    </location>
</feature>
<name>A0A1I3WIM8_9HYPH</name>
<dbReference type="EMBL" id="FOSL01000002">
    <property type="protein sequence ID" value="SFK06306.1"/>
    <property type="molecule type" value="Genomic_DNA"/>
</dbReference>
<evidence type="ECO:0000259" key="2">
    <source>
        <dbReference type="Pfam" id="PF07811"/>
    </source>
</evidence>
<proteinExistence type="predicted"/>
<accession>A0A1I3WIM8</accession>
<dbReference type="InterPro" id="IPR012495">
    <property type="entry name" value="TadE-like_dom"/>
</dbReference>
<dbReference type="AlphaFoldDB" id="A0A1I3WIM8"/>
<evidence type="ECO:0000313" key="3">
    <source>
        <dbReference type="EMBL" id="SFK06306.1"/>
    </source>
</evidence>
<evidence type="ECO:0000256" key="1">
    <source>
        <dbReference type="SAM" id="SignalP"/>
    </source>
</evidence>
<gene>
    <name evidence="3" type="ORF">SAMN04488498_102190</name>
</gene>
<feature type="signal peptide" evidence="1">
    <location>
        <begin position="1"/>
        <end position="21"/>
    </location>
</feature>
<evidence type="ECO:0000313" key="4">
    <source>
        <dbReference type="Proteomes" id="UP000323300"/>
    </source>
</evidence>